<dbReference type="Gene3D" id="3.30.450.40">
    <property type="match status" value="1"/>
</dbReference>
<dbReference type="InterPro" id="IPR005471">
    <property type="entry name" value="Tscrpt_reg_IclR_N"/>
</dbReference>
<feature type="domain" description="HTH iclR-type" evidence="4">
    <location>
        <begin position="7"/>
        <end position="68"/>
    </location>
</feature>
<keyword evidence="2" id="KW-0238">DNA-binding</keyword>
<dbReference type="GO" id="GO:0003677">
    <property type="term" value="F:DNA binding"/>
    <property type="evidence" value="ECO:0007669"/>
    <property type="project" value="UniProtKB-KW"/>
</dbReference>
<feature type="domain" description="IclR-ED" evidence="5">
    <location>
        <begin position="69"/>
        <end position="255"/>
    </location>
</feature>
<dbReference type="GO" id="GO:0045892">
    <property type="term" value="P:negative regulation of DNA-templated transcription"/>
    <property type="evidence" value="ECO:0007669"/>
    <property type="project" value="TreeGrafter"/>
</dbReference>
<dbReference type="InterPro" id="IPR014757">
    <property type="entry name" value="Tscrpt_reg_IclR_C"/>
</dbReference>
<organism evidence="6 7">
    <name type="scientific">Xanthobacter dioxanivorans</name>
    <dbReference type="NCBI Taxonomy" id="2528964"/>
    <lineage>
        <taxon>Bacteria</taxon>
        <taxon>Pseudomonadati</taxon>
        <taxon>Pseudomonadota</taxon>
        <taxon>Alphaproteobacteria</taxon>
        <taxon>Hyphomicrobiales</taxon>
        <taxon>Xanthobacteraceae</taxon>
        <taxon>Xanthobacter</taxon>
    </lineage>
</organism>
<dbReference type="EMBL" id="CP063362">
    <property type="protein sequence ID" value="QRG04646.1"/>
    <property type="molecule type" value="Genomic_DNA"/>
</dbReference>
<dbReference type="KEGG" id="xdi:EZH22_15825"/>
<proteinExistence type="predicted"/>
<evidence type="ECO:0000256" key="3">
    <source>
        <dbReference type="ARBA" id="ARBA00023163"/>
    </source>
</evidence>
<evidence type="ECO:0000256" key="2">
    <source>
        <dbReference type="ARBA" id="ARBA00023125"/>
    </source>
</evidence>
<keyword evidence="1" id="KW-0805">Transcription regulation</keyword>
<evidence type="ECO:0000256" key="1">
    <source>
        <dbReference type="ARBA" id="ARBA00023015"/>
    </source>
</evidence>
<dbReference type="GO" id="GO:0003700">
    <property type="term" value="F:DNA-binding transcription factor activity"/>
    <property type="evidence" value="ECO:0007669"/>
    <property type="project" value="TreeGrafter"/>
</dbReference>
<evidence type="ECO:0000313" key="6">
    <source>
        <dbReference type="EMBL" id="QRG04646.1"/>
    </source>
</evidence>
<dbReference type="PANTHER" id="PTHR30136:SF23">
    <property type="entry name" value="DNA-BINDING TRANSCRIPTIONAL ACTIVATOR MHPR"/>
    <property type="match status" value="1"/>
</dbReference>
<gene>
    <name evidence="6" type="ORF">EZH22_15825</name>
</gene>
<evidence type="ECO:0000259" key="4">
    <source>
        <dbReference type="PROSITE" id="PS51077"/>
    </source>
</evidence>
<evidence type="ECO:0000313" key="7">
    <source>
        <dbReference type="Proteomes" id="UP000596427"/>
    </source>
</evidence>
<dbReference type="SMART" id="SM00346">
    <property type="entry name" value="HTH_ICLR"/>
    <property type="match status" value="1"/>
</dbReference>
<name>A0A974SFU6_9HYPH</name>
<sequence length="266" mass="28955">MPSFKPVVAVLRGLDVLRAVNDTHAATVGSIHAATGLDKATIVRMLETLEHGGYVVRSGKRGTYAPAGRTLQLSQGYDLHKRLQAAADPILAAFRRRVGWPSDLAICERDEMMVVQTSREQGPLHLNRRPGYRAPVLVTSMGRAYLAFCAEKTRQAILDRLAMKAEGGSLDLPRIEAMLAEVRVRGFAVMDDTYSASEYENLVWAMAVPVMDGPFACAALNIMMLRSAVSFEAAISQFLEPLRETAAQVAEAIRAEGGIPDFHTAS</sequence>
<protein>
    <submittedName>
        <fullName evidence="6">Helix-turn-helix domain-containing protein</fullName>
    </submittedName>
</protein>
<reference evidence="6 7" key="1">
    <citation type="submission" date="2020-10" db="EMBL/GenBank/DDBJ databases">
        <title>Degradation of 1,4-Dioxane by Xanthobacter sp. YN2, via a Novel Group-2 Soluble Di-Iron Monooxygenase.</title>
        <authorList>
            <person name="Ma F."/>
            <person name="Wang Y."/>
            <person name="Yang J."/>
            <person name="Guo H."/>
            <person name="Su D."/>
            <person name="Yu L."/>
        </authorList>
    </citation>
    <scope>NUCLEOTIDE SEQUENCE [LARGE SCALE GENOMIC DNA]</scope>
    <source>
        <strain evidence="6 7">YN2</strain>
    </source>
</reference>
<evidence type="ECO:0000259" key="5">
    <source>
        <dbReference type="PROSITE" id="PS51078"/>
    </source>
</evidence>
<dbReference type="PANTHER" id="PTHR30136">
    <property type="entry name" value="HELIX-TURN-HELIX TRANSCRIPTIONAL REGULATOR, ICLR FAMILY"/>
    <property type="match status" value="1"/>
</dbReference>
<dbReference type="SUPFAM" id="SSF46785">
    <property type="entry name" value="Winged helix' DNA-binding domain"/>
    <property type="match status" value="1"/>
</dbReference>
<keyword evidence="7" id="KW-1185">Reference proteome</keyword>
<dbReference type="SUPFAM" id="SSF55781">
    <property type="entry name" value="GAF domain-like"/>
    <property type="match status" value="1"/>
</dbReference>
<keyword evidence="3" id="KW-0804">Transcription</keyword>
<dbReference type="InterPro" id="IPR036388">
    <property type="entry name" value="WH-like_DNA-bd_sf"/>
</dbReference>
<dbReference type="InterPro" id="IPR029016">
    <property type="entry name" value="GAF-like_dom_sf"/>
</dbReference>
<dbReference type="InterPro" id="IPR050707">
    <property type="entry name" value="HTH_MetabolicPath_Reg"/>
</dbReference>
<dbReference type="Pfam" id="PF09339">
    <property type="entry name" value="HTH_IclR"/>
    <property type="match status" value="1"/>
</dbReference>
<dbReference type="AlphaFoldDB" id="A0A974SFU6"/>
<accession>A0A974SFU6</accession>
<dbReference type="InterPro" id="IPR036390">
    <property type="entry name" value="WH_DNA-bd_sf"/>
</dbReference>
<dbReference type="RefSeq" id="WP_203191523.1">
    <property type="nucleotide sequence ID" value="NZ_CP063362.1"/>
</dbReference>
<dbReference type="Gene3D" id="1.10.10.10">
    <property type="entry name" value="Winged helix-like DNA-binding domain superfamily/Winged helix DNA-binding domain"/>
    <property type="match status" value="1"/>
</dbReference>
<dbReference type="PROSITE" id="PS51077">
    <property type="entry name" value="HTH_ICLR"/>
    <property type="match status" value="1"/>
</dbReference>
<dbReference type="Pfam" id="PF01614">
    <property type="entry name" value="IclR_C"/>
    <property type="match status" value="1"/>
</dbReference>
<dbReference type="Proteomes" id="UP000596427">
    <property type="component" value="Chromosome"/>
</dbReference>
<dbReference type="PROSITE" id="PS51078">
    <property type="entry name" value="ICLR_ED"/>
    <property type="match status" value="1"/>
</dbReference>